<name>A0A8H7JEN3_9PLEO</name>
<sequence length="91" mass="9760">MRTFDVLNKDGKPKAVRHYGEWSKTDEGDKRLLGKINQGFISASDALAHSLPQEARLIQDQGPLAGLTHLLRALYGSTSSIVSIPGSSGPS</sequence>
<proteinExistence type="predicted"/>
<reference evidence="1" key="2">
    <citation type="submission" date="2020-09" db="EMBL/GenBank/DDBJ databases">
        <title>Reference genome assembly for Australian Ascochyta lentis isolate Al4.</title>
        <authorList>
            <person name="Lee R.C."/>
            <person name="Farfan-Caceres L.M."/>
            <person name="Debler J.W."/>
            <person name="Williams A.H."/>
            <person name="Henares B.M."/>
        </authorList>
    </citation>
    <scope>NUCLEOTIDE SEQUENCE</scope>
    <source>
        <strain evidence="1">Al4</strain>
    </source>
</reference>
<evidence type="ECO:0000313" key="1">
    <source>
        <dbReference type="EMBL" id="KAF9701268.1"/>
    </source>
</evidence>
<protein>
    <submittedName>
        <fullName evidence="1">Uncharacterized protein</fullName>
    </submittedName>
</protein>
<reference evidence="1" key="1">
    <citation type="submission" date="2018-12" db="EMBL/GenBank/DDBJ databases">
        <authorList>
            <person name="Syme R.A."/>
            <person name="Farfan-Caceres L."/>
            <person name="Lichtenzveig J."/>
        </authorList>
    </citation>
    <scope>NUCLEOTIDE SEQUENCE</scope>
    <source>
        <strain evidence="1">Al4</strain>
    </source>
</reference>
<keyword evidence="2" id="KW-1185">Reference proteome</keyword>
<accession>A0A8H7JEN3</accession>
<organism evidence="1 2">
    <name type="scientific">Ascochyta lentis</name>
    <dbReference type="NCBI Taxonomy" id="205686"/>
    <lineage>
        <taxon>Eukaryota</taxon>
        <taxon>Fungi</taxon>
        <taxon>Dikarya</taxon>
        <taxon>Ascomycota</taxon>
        <taxon>Pezizomycotina</taxon>
        <taxon>Dothideomycetes</taxon>
        <taxon>Pleosporomycetidae</taxon>
        <taxon>Pleosporales</taxon>
        <taxon>Pleosporineae</taxon>
        <taxon>Didymellaceae</taxon>
        <taxon>Ascochyta</taxon>
    </lineage>
</organism>
<gene>
    <name evidence="1" type="ORF">EKO04_000426</name>
</gene>
<dbReference type="EMBL" id="RZGK01000002">
    <property type="protein sequence ID" value="KAF9701268.1"/>
    <property type="molecule type" value="Genomic_DNA"/>
</dbReference>
<comment type="caution">
    <text evidence="1">The sequence shown here is derived from an EMBL/GenBank/DDBJ whole genome shotgun (WGS) entry which is preliminary data.</text>
</comment>
<evidence type="ECO:0000313" key="2">
    <source>
        <dbReference type="Proteomes" id="UP000651452"/>
    </source>
</evidence>
<dbReference type="Proteomes" id="UP000651452">
    <property type="component" value="Unassembled WGS sequence"/>
</dbReference>
<dbReference type="AlphaFoldDB" id="A0A8H7JEN3"/>